<reference evidence="5" key="4">
    <citation type="submission" date="2019-03" db="UniProtKB">
        <authorList>
            <consortium name="EnsemblPlants"/>
        </authorList>
    </citation>
    <scope>IDENTIFICATION</scope>
</reference>
<dbReference type="AlphaFoldDB" id="A0A453DBK7"/>
<dbReference type="EnsemblPlants" id="AET2Gv21179200.1">
    <property type="protein sequence ID" value="AET2Gv21179200.1"/>
    <property type="gene ID" value="AET2Gv21179200"/>
</dbReference>
<reference evidence="5" key="3">
    <citation type="journal article" date="2017" name="Nature">
        <title>Genome sequence of the progenitor of the wheat D genome Aegilops tauschii.</title>
        <authorList>
            <person name="Luo M.C."/>
            <person name="Gu Y.Q."/>
            <person name="Puiu D."/>
            <person name="Wang H."/>
            <person name="Twardziok S.O."/>
            <person name="Deal K.R."/>
            <person name="Huo N."/>
            <person name="Zhu T."/>
            <person name="Wang L."/>
            <person name="Wang Y."/>
            <person name="McGuire P.E."/>
            <person name="Liu S."/>
            <person name="Long H."/>
            <person name="Ramasamy R.K."/>
            <person name="Rodriguez J.C."/>
            <person name="Van S.L."/>
            <person name="Yuan L."/>
            <person name="Wang Z."/>
            <person name="Xia Z."/>
            <person name="Xiao L."/>
            <person name="Anderson O.D."/>
            <person name="Ouyang S."/>
            <person name="Liang Y."/>
            <person name="Zimin A.V."/>
            <person name="Pertea G."/>
            <person name="Qi P."/>
            <person name="Bennetzen J.L."/>
            <person name="Dai X."/>
            <person name="Dawson M.W."/>
            <person name="Muller H.G."/>
            <person name="Kugler K."/>
            <person name="Rivarola-Duarte L."/>
            <person name="Spannagl M."/>
            <person name="Mayer K.F.X."/>
            <person name="Lu F.H."/>
            <person name="Bevan M.W."/>
            <person name="Leroy P."/>
            <person name="Li P."/>
            <person name="You F.M."/>
            <person name="Sun Q."/>
            <person name="Liu Z."/>
            <person name="Lyons E."/>
            <person name="Wicker T."/>
            <person name="Salzberg S.L."/>
            <person name="Devos K.M."/>
            <person name="Dvorak J."/>
        </authorList>
    </citation>
    <scope>NUCLEOTIDE SEQUENCE [LARGE SCALE GENOMIC DNA]</scope>
    <source>
        <strain evidence="5">cv. AL8/78</strain>
    </source>
</reference>
<proteinExistence type="inferred from homology"/>
<reference evidence="6" key="2">
    <citation type="journal article" date="2017" name="Nat. Plants">
        <title>The Aegilops tauschii genome reveals multiple impacts of transposons.</title>
        <authorList>
            <person name="Zhao G."/>
            <person name="Zou C."/>
            <person name="Li K."/>
            <person name="Wang K."/>
            <person name="Li T."/>
            <person name="Gao L."/>
            <person name="Zhang X."/>
            <person name="Wang H."/>
            <person name="Yang Z."/>
            <person name="Liu X."/>
            <person name="Jiang W."/>
            <person name="Mao L."/>
            <person name="Kong X."/>
            <person name="Jiao Y."/>
            <person name="Jia J."/>
        </authorList>
    </citation>
    <scope>NUCLEOTIDE SEQUENCE [LARGE SCALE GENOMIC DNA]</scope>
    <source>
        <strain evidence="6">cv. AL8/78</strain>
    </source>
</reference>
<evidence type="ECO:0000256" key="3">
    <source>
        <dbReference type="RuleBase" id="RU361155"/>
    </source>
</evidence>
<reference evidence="5" key="5">
    <citation type="journal article" date="2021" name="G3 (Bethesda)">
        <title>Aegilops tauschii genome assembly Aet v5.0 features greater sequence contiguity and improved annotation.</title>
        <authorList>
            <person name="Wang L."/>
            <person name="Zhu T."/>
            <person name="Rodriguez J.C."/>
            <person name="Deal K.R."/>
            <person name="Dubcovsky J."/>
            <person name="McGuire P.E."/>
            <person name="Lux T."/>
            <person name="Spannagl M."/>
            <person name="Mayer K.F.X."/>
            <person name="Baldrich P."/>
            <person name="Meyers B.C."/>
            <person name="Huo N."/>
            <person name="Gu Y.Q."/>
            <person name="Zhou H."/>
            <person name="Devos K.M."/>
            <person name="Bennetzen J.L."/>
            <person name="Unver T."/>
            <person name="Budak H."/>
            <person name="Gulick P.J."/>
            <person name="Galiba G."/>
            <person name="Kalapos B."/>
            <person name="Nelson D.R."/>
            <person name="Li P."/>
            <person name="You F.M."/>
            <person name="Luo M.C."/>
            <person name="Dvorak J."/>
        </authorList>
    </citation>
    <scope>NUCLEOTIDE SEQUENCE [LARGE SCALE GENOMIC DNA]</scope>
    <source>
        <strain evidence="5">cv. AL8/78</strain>
    </source>
</reference>
<dbReference type="InterPro" id="IPR000863">
    <property type="entry name" value="Sulfotransferase_dom"/>
</dbReference>
<feature type="domain" description="Sulfotransferase" evidence="4">
    <location>
        <begin position="126"/>
        <end position="381"/>
    </location>
</feature>
<keyword evidence="2 3" id="KW-0808">Transferase</keyword>
<organism evidence="5 6">
    <name type="scientific">Aegilops tauschii subsp. strangulata</name>
    <name type="common">Goatgrass</name>
    <dbReference type="NCBI Taxonomy" id="200361"/>
    <lineage>
        <taxon>Eukaryota</taxon>
        <taxon>Viridiplantae</taxon>
        <taxon>Streptophyta</taxon>
        <taxon>Embryophyta</taxon>
        <taxon>Tracheophyta</taxon>
        <taxon>Spermatophyta</taxon>
        <taxon>Magnoliopsida</taxon>
        <taxon>Liliopsida</taxon>
        <taxon>Poales</taxon>
        <taxon>Poaceae</taxon>
        <taxon>BOP clade</taxon>
        <taxon>Pooideae</taxon>
        <taxon>Triticodae</taxon>
        <taxon>Triticeae</taxon>
        <taxon>Triticinae</taxon>
        <taxon>Aegilops</taxon>
    </lineage>
</organism>
<keyword evidence="6" id="KW-1185">Reference proteome</keyword>
<accession>A0A453DBK7</accession>
<dbReference type="Pfam" id="PF00685">
    <property type="entry name" value="Sulfotransfer_1"/>
    <property type="match status" value="1"/>
</dbReference>
<dbReference type="Gene3D" id="3.40.50.300">
    <property type="entry name" value="P-loop containing nucleotide triphosphate hydrolases"/>
    <property type="match status" value="1"/>
</dbReference>
<dbReference type="Proteomes" id="UP000015105">
    <property type="component" value="Chromosome 2D"/>
</dbReference>
<dbReference type="Gramene" id="AET2Gv21179200.1">
    <property type="protein sequence ID" value="AET2Gv21179200.1"/>
    <property type="gene ID" value="AET2Gv21179200"/>
</dbReference>
<dbReference type="GO" id="GO:0008146">
    <property type="term" value="F:sulfotransferase activity"/>
    <property type="evidence" value="ECO:0007669"/>
    <property type="project" value="InterPro"/>
</dbReference>
<dbReference type="SUPFAM" id="SSF52540">
    <property type="entry name" value="P-loop containing nucleoside triphosphate hydrolases"/>
    <property type="match status" value="1"/>
</dbReference>
<dbReference type="EC" id="2.8.2.-" evidence="3"/>
<protein>
    <recommendedName>
        <fullName evidence="3">Sulfotransferase</fullName>
        <ecNumber evidence="3">2.8.2.-</ecNumber>
    </recommendedName>
</protein>
<name>A0A453DBK7_AEGTS</name>
<reference evidence="6" key="1">
    <citation type="journal article" date="2014" name="Science">
        <title>Ancient hybridizations among the ancestral genomes of bread wheat.</title>
        <authorList>
            <consortium name="International Wheat Genome Sequencing Consortium,"/>
            <person name="Marcussen T."/>
            <person name="Sandve S.R."/>
            <person name="Heier L."/>
            <person name="Spannagl M."/>
            <person name="Pfeifer M."/>
            <person name="Jakobsen K.S."/>
            <person name="Wulff B.B."/>
            <person name="Steuernagel B."/>
            <person name="Mayer K.F."/>
            <person name="Olsen O.A."/>
        </authorList>
    </citation>
    <scope>NUCLEOTIDE SEQUENCE [LARGE SCALE GENOMIC DNA]</scope>
    <source>
        <strain evidence="6">cv. AL8/78</strain>
    </source>
</reference>
<dbReference type="PANTHER" id="PTHR11783">
    <property type="entry name" value="SULFOTRANSFERASE SULT"/>
    <property type="match status" value="1"/>
</dbReference>
<sequence>SIPAPLSSSSSNRLLLAALPFNESSLPCAPPPQWLFFAIFSMPTLASMAIPEEGPVPFEDALVVIGTYLVSSPQQREEEHADLVATLPSALEANGVKKLRLYQGFWIRDIHVPAAIALQRQFEPRPDDVIVASLPKCGTTWLNALTFATMARKAYPPASADHPLRRLNPHQCLPFLEGLFKGGREAELELLPSPRLMNTHMPLPMVPSAVPGCRVVYVCRDPKDMAVSAWHFLRRLQPDLAFAVVFESVCDGAVAFGPVWDHVLSYWRASTAMPDKVLFLRYEELLRDPAKNVRKLARFIGMPFSAAEDEAGTVDSIVQLCSFGHLKGLDANKTGHLDPLLPVPRDALFRNGASGDWVNHMMPEMASHLDKIVADKMRGTGLTFQ</sequence>
<evidence type="ECO:0000256" key="2">
    <source>
        <dbReference type="ARBA" id="ARBA00022679"/>
    </source>
</evidence>
<evidence type="ECO:0000259" key="4">
    <source>
        <dbReference type="Pfam" id="PF00685"/>
    </source>
</evidence>
<evidence type="ECO:0000313" key="5">
    <source>
        <dbReference type="EnsemblPlants" id="AET2Gv21179200.1"/>
    </source>
</evidence>
<dbReference type="STRING" id="200361.A0A453DBK7"/>
<evidence type="ECO:0000313" key="6">
    <source>
        <dbReference type="Proteomes" id="UP000015105"/>
    </source>
</evidence>
<evidence type="ECO:0000256" key="1">
    <source>
        <dbReference type="ARBA" id="ARBA00005771"/>
    </source>
</evidence>
<comment type="similarity">
    <text evidence="1 3">Belongs to the sulfotransferase 1 family.</text>
</comment>
<dbReference type="InterPro" id="IPR027417">
    <property type="entry name" value="P-loop_NTPase"/>
</dbReference>